<dbReference type="Gene3D" id="3.40.190.10">
    <property type="entry name" value="Periplasmic binding protein-like II"/>
    <property type="match status" value="2"/>
</dbReference>
<dbReference type="InterPro" id="IPR036390">
    <property type="entry name" value="WH_DNA-bd_sf"/>
</dbReference>
<organism evidence="6 7">
    <name type="scientific">Paenacidovorax caeni</name>
    <dbReference type="NCBI Taxonomy" id="343013"/>
    <lineage>
        <taxon>Bacteria</taxon>
        <taxon>Pseudomonadati</taxon>
        <taxon>Pseudomonadota</taxon>
        <taxon>Betaproteobacteria</taxon>
        <taxon>Burkholderiales</taxon>
        <taxon>Comamonadaceae</taxon>
        <taxon>Paenacidovorax</taxon>
    </lineage>
</organism>
<name>A0A1I7J7W5_9BURK</name>
<sequence length="297" mass="32457">MIEKLEFNHLRMLSALYEQGSVSAAAEALDVSQQAVSLQLKRVREILGDLLFARTSHGMVPTAYGQLIQPHVRQLLALIHALPLPTSLRLEDIERTVSISATDYAQRIIVGDLVRALRRAAPKVNVKISNIESATLVRRMQEGEIDVALTSNGYVPEGLLSLPLWTERYVCVAGRPLTDGPGVLDLASLVEHDFLVVSPGVPSFDGSAGSWFEQQGLRRRVVASVPSFFMAMEYLRQSDMVALIPSRLLPGAGLFEVPLAKYPPGFQVVAAYRPCAMSDPLQAWVLDCVRAHCAAAS</sequence>
<dbReference type="InterPro" id="IPR036388">
    <property type="entry name" value="WH-like_DNA-bd_sf"/>
</dbReference>
<dbReference type="GO" id="GO:0003700">
    <property type="term" value="F:DNA-binding transcription factor activity"/>
    <property type="evidence" value="ECO:0007669"/>
    <property type="project" value="InterPro"/>
</dbReference>
<evidence type="ECO:0000313" key="7">
    <source>
        <dbReference type="Proteomes" id="UP000183656"/>
    </source>
</evidence>
<proteinExistence type="inferred from homology"/>
<comment type="similarity">
    <text evidence="1">Belongs to the LysR transcriptional regulatory family.</text>
</comment>
<dbReference type="PRINTS" id="PR00039">
    <property type="entry name" value="HTHLYSR"/>
</dbReference>
<dbReference type="InterPro" id="IPR000847">
    <property type="entry name" value="LysR_HTH_N"/>
</dbReference>
<protein>
    <submittedName>
        <fullName evidence="6">DNA-binding transcriptional regulator, LysR family</fullName>
    </submittedName>
</protein>
<dbReference type="PANTHER" id="PTHR30118:SF15">
    <property type="entry name" value="TRANSCRIPTIONAL REGULATORY PROTEIN"/>
    <property type="match status" value="1"/>
</dbReference>
<dbReference type="Pfam" id="PF03466">
    <property type="entry name" value="LysR_substrate"/>
    <property type="match status" value="1"/>
</dbReference>
<evidence type="ECO:0000256" key="4">
    <source>
        <dbReference type="ARBA" id="ARBA00023163"/>
    </source>
</evidence>
<evidence type="ECO:0000256" key="1">
    <source>
        <dbReference type="ARBA" id="ARBA00009437"/>
    </source>
</evidence>
<dbReference type="EMBL" id="FPBX01000023">
    <property type="protein sequence ID" value="SFU81201.1"/>
    <property type="molecule type" value="Genomic_DNA"/>
</dbReference>
<keyword evidence="7" id="KW-1185">Reference proteome</keyword>
<dbReference type="SUPFAM" id="SSF53850">
    <property type="entry name" value="Periplasmic binding protein-like II"/>
    <property type="match status" value="1"/>
</dbReference>
<evidence type="ECO:0000256" key="2">
    <source>
        <dbReference type="ARBA" id="ARBA00023015"/>
    </source>
</evidence>
<dbReference type="Proteomes" id="UP000183656">
    <property type="component" value="Unassembled WGS sequence"/>
</dbReference>
<evidence type="ECO:0000313" key="6">
    <source>
        <dbReference type="EMBL" id="SFU81201.1"/>
    </source>
</evidence>
<dbReference type="STRING" id="343013.SAMN04489707_102320"/>
<evidence type="ECO:0000256" key="3">
    <source>
        <dbReference type="ARBA" id="ARBA00023125"/>
    </source>
</evidence>
<dbReference type="Gene3D" id="1.10.10.10">
    <property type="entry name" value="Winged helix-like DNA-binding domain superfamily/Winged helix DNA-binding domain"/>
    <property type="match status" value="1"/>
</dbReference>
<keyword evidence="4" id="KW-0804">Transcription</keyword>
<accession>A0A1I7J7W5</accession>
<dbReference type="InterPro" id="IPR005119">
    <property type="entry name" value="LysR_subst-bd"/>
</dbReference>
<dbReference type="PROSITE" id="PS50931">
    <property type="entry name" value="HTH_LYSR"/>
    <property type="match status" value="1"/>
</dbReference>
<dbReference type="RefSeq" id="WP_054256409.1">
    <property type="nucleotide sequence ID" value="NZ_CYIG01000018.1"/>
</dbReference>
<dbReference type="OrthoDB" id="8523210at2"/>
<dbReference type="PANTHER" id="PTHR30118">
    <property type="entry name" value="HTH-TYPE TRANSCRIPTIONAL REGULATOR LEUO-RELATED"/>
    <property type="match status" value="1"/>
</dbReference>
<reference evidence="6 7" key="1">
    <citation type="submission" date="2016-10" db="EMBL/GenBank/DDBJ databases">
        <authorList>
            <person name="de Groot N.N."/>
        </authorList>
    </citation>
    <scope>NUCLEOTIDE SEQUENCE [LARGE SCALE GENOMIC DNA]</scope>
    <source>
        <strain evidence="6 7">R-24608</strain>
    </source>
</reference>
<gene>
    <name evidence="6" type="ORF">SAMN04489707_102320</name>
</gene>
<dbReference type="SUPFAM" id="SSF46785">
    <property type="entry name" value="Winged helix' DNA-binding domain"/>
    <property type="match status" value="1"/>
</dbReference>
<keyword evidence="2" id="KW-0805">Transcription regulation</keyword>
<dbReference type="AlphaFoldDB" id="A0A1I7J7W5"/>
<keyword evidence="3 6" id="KW-0238">DNA-binding</keyword>
<feature type="domain" description="HTH lysR-type" evidence="5">
    <location>
        <begin position="5"/>
        <end position="62"/>
    </location>
</feature>
<evidence type="ECO:0000259" key="5">
    <source>
        <dbReference type="PROSITE" id="PS50931"/>
    </source>
</evidence>
<dbReference type="GO" id="GO:0003677">
    <property type="term" value="F:DNA binding"/>
    <property type="evidence" value="ECO:0007669"/>
    <property type="project" value="UniProtKB-KW"/>
</dbReference>
<dbReference type="InterPro" id="IPR050389">
    <property type="entry name" value="LysR-type_TF"/>
</dbReference>
<dbReference type="Pfam" id="PF00126">
    <property type="entry name" value="HTH_1"/>
    <property type="match status" value="1"/>
</dbReference>